<evidence type="ECO:0000256" key="2">
    <source>
        <dbReference type="ARBA" id="ARBA00023242"/>
    </source>
</evidence>
<comment type="caution">
    <text evidence="4">The sequence shown here is derived from an EMBL/GenBank/DDBJ whole genome shotgun (WGS) entry which is preliminary data.</text>
</comment>
<protein>
    <submittedName>
        <fullName evidence="4">Uncharacterized protein</fullName>
    </submittedName>
</protein>
<evidence type="ECO:0000313" key="4">
    <source>
        <dbReference type="EMBL" id="KAK2110370.1"/>
    </source>
</evidence>
<gene>
    <name evidence="4" type="ORF">P7K49_010116</name>
</gene>
<feature type="compositionally biased region" description="Basic and acidic residues" evidence="3">
    <location>
        <begin position="38"/>
        <end position="51"/>
    </location>
</feature>
<name>A0ABQ9VMR9_SAGOE</name>
<accession>A0ABQ9VMR9</accession>
<comment type="subcellular location">
    <subcellularLocation>
        <location evidence="1">Nucleus</location>
    </subcellularLocation>
</comment>
<evidence type="ECO:0000256" key="3">
    <source>
        <dbReference type="SAM" id="MobiDB-lite"/>
    </source>
</evidence>
<sequence length="51" mass="5580">MVGGVQEGVASAQLQEKLAGAQRQLGQLRAQEAGLQQEQRKADTHKKMTEF</sequence>
<reference evidence="4 5" key="1">
    <citation type="submission" date="2023-05" db="EMBL/GenBank/DDBJ databases">
        <title>B98-5 Cell Line De Novo Hybrid Assembly: An Optical Mapping Approach.</title>
        <authorList>
            <person name="Kananen K."/>
            <person name="Auerbach J.A."/>
            <person name="Kautto E."/>
            <person name="Blachly J.S."/>
        </authorList>
    </citation>
    <scope>NUCLEOTIDE SEQUENCE [LARGE SCALE GENOMIC DNA]</scope>
    <source>
        <strain evidence="4">B95-8</strain>
        <tissue evidence="4">Cell line</tissue>
    </source>
</reference>
<dbReference type="PANTHER" id="PTHR46297">
    <property type="entry name" value="ZINC FINGER CCCH-TYPE WITH G PATCH DOMAIN-CONTAINING PROTEIN"/>
    <property type="match status" value="1"/>
</dbReference>
<keyword evidence="2" id="KW-0539">Nucleus</keyword>
<dbReference type="EMBL" id="JASSZA010000005">
    <property type="protein sequence ID" value="KAK2110370.1"/>
    <property type="molecule type" value="Genomic_DNA"/>
</dbReference>
<evidence type="ECO:0000313" key="5">
    <source>
        <dbReference type="Proteomes" id="UP001266305"/>
    </source>
</evidence>
<dbReference type="Proteomes" id="UP001266305">
    <property type="component" value="Unassembled WGS sequence"/>
</dbReference>
<proteinExistence type="predicted"/>
<dbReference type="PANTHER" id="PTHR46297:SF1">
    <property type="entry name" value="ZINC FINGER CCCH-TYPE WITH G PATCH DOMAIN-CONTAINING PROTEIN"/>
    <property type="match status" value="1"/>
</dbReference>
<keyword evidence="5" id="KW-1185">Reference proteome</keyword>
<feature type="region of interest" description="Disordered" evidence="3">
    <location>
        <begin position="30"/>
        <end position="51"/>
    </location>
</feature>
<organism evidence="4 5">
    <name type="scientific">Saguinus oedipus</name>
    <name type="common">Cotton-top tamarin</name>
    <name type="synonym">Oedipomidas oedipus</name>
    <dbReference type="NCBI Taxonomy" id="9490"/>
    <lineage>
        <taxon>Eukaryota</taxon>
        <taxon>Metazoa</taxon>
        <taxon>Chordata</taxon>
        <taxon>Craniata</taxon>
        <taxon>Vertebrata</taxon>
        <taxon>Euteleostomi</taxon>
        <taxon>Mammalia</taxon>
        <taxon>Eutheria</taxon>
        <taxon>Euarchontoglires</taxon>
        <taxon>Primates</taxon>
        <taxon>Haplorrhini</taxon>
        <taxon>Platyrrhini</taxon>
        <taxon>Cebidae</taxon>
        <taxon>Callitrichinae</taxon>
        <taxon>Saguinus</taxon>
    </lineage>
</organism>
<evidence type="ECO:0000256" key="1">
    <source>
        <dbReference type="ARBA" id="ARBA00004123"/>
    </source>
</evidence>